<feature type="region of interest" description="Disordered" evidence="1">
    <location>
        <begin position="193"/>
        <end position="230"/>
    </location>
</feature>
<evidence type="ECO:0000313" key="2">
    <source>
        <dbReference type="EMBL" id="ORE17937.1"/>
    </source>
</evidence>
<evidence type="ECO:0000256" key="1">
    <source>
        <dbReference type="SAM" id="MobiDB-lite"/>
    </source>
</evidence>
<reference evidence="2 3" key="1">
    <citation type="journal article" date="2016" name="Proc. Natl. Acad. Sci. U.S.A.">
        <title>Lipid metabolic changes in an early divergent fungus govern the establishment of a mutualistic symbiosis with endobacteria.</title>
        <authorList>
            <person name="Lastovetsky O.A."/>
            <person name="Gaspar M.L."/>
            <person name="Mondo S.J."/>
            <person name="LaButti K.M."/>
            <person name="Sandor L."/>
            <person name="Grigoriev I.V."/>
            <person name="Henry S.A."/>
            <person name="Pawlowska T.E."/>
        </authorList>
    </citation>
    <scope>NUCLEOTIDE SEQUENCE [LARGE SCALE GENOMIC DNA]</scope>
    <source>
        <strain evidence="2 3">ATCC 11559</strain>
    </source>
</reference>
<proteinExistence type="predicted"/>
<gene>
    <name evidence="2" type="ORF">BCV71DRAFT_235340</name>
</gene>
<sequence>MFSSLMYPWKIFHLFGCSTSLPEIDNKNMFKTVRDFLIRFEVILDYFRVDIENDCQSSDFKTSKWKHIRELLISKFGQIITYKDYREELFKCRQLNGEYLHTYMDRYIDLIVEAEFEDTVFLVHCFLHLLLDPVRECVIKKLAAIRKEEETASNGCYTTVYDTLAQVQVIFEREKRFFNDELDKIFPLIEESKSPRSRNRKRTAANRNHRKSSHKRQRSDREQYQGMLYE</sequence>
<organism evidence="2 3">
    <name type="scientific">Rhizopus microsporus</name>
    <dbReference type="NCBI Taxonomy" id="58291"/>
    <lineage>
        <taxon>Eukaryota</taxon>
        <taxon>Fungi</taxon>
        <taxon>Fungi incertae sedis</taxon>
        <taxon>Mucoromycota</taxon>
        <taxon>Mucoromycotina</taxon>
        <taxon>Mucoromycetes</taxon>
        <taxon>Mucorales</taxon>
        <taxon>Mucorineae</taxon>
        <taxon>Rhizopodaceae</taxon>
        <taxon>Rhizopus</taxon>
    </lineage>
</organism>
<evidence type="ECO:0000313" key="3">
    <source>
        <dbReference type="Proteomes" id="UP000242381"/>
    </source>
</evidence>
<protein>
    <recommendedName>
        <fullName evidence="4">Retrotransposon gag domain-containing protein</fullName>
    </recommendedName>
</protein>
<feature type="compositionally biased region" description="Basic residues" evidence="1">
    <location>
        <begin position="195"/>
        <end position="218"/>
    </location>
</feature>
<dbReference type="Proteomes" id="UP000242381">
    <property type="component" value="Unassembled WGS sequence"/>
</dbReference>
<name>A0A1X0S0Z8_RHIZD</name>
<accession>A0A1X0S0Z8</accession>
<dbReference type="AlphaFoldDB" id="A0A1X0S0Z8"/>
<dbReference type="EMBL" id="KV921342">
    <property type="protein sequence ID" value="ORE17937.1"/>
    <property type="molecule type" value="Genomic_DNA"/>
</dbReference>
<evidence type="ECO:0008006" key="4">
    <source>
        <dbReference type="Google" id="ProtNLM"/>
    </source>
</evidence>